<dbReference type="Pfam" id="PF14082">
    <property type="entry name" value="SduA_C"/>
    <property type="match status" value="1"/>
</dbReference>
<organism evidence="2 3">
    <name type="scientific">Phyllobacterium salinisoli</name>
    <dbReference type="NCBI Taxonomy" id="1899321"/>
    <lineage>
        <taxon>Bacteria</taxon>
        <taxon>Pseudomonadati</taxon>
        <taxon>Pseudomonadota</taxon>
        <taxon>Alphaproteobacteria</taxon>
        <taxon>Hyphomicrobiales</taxon>
        <taxon>Phyllobacteriaceae</taxon>
        <taxon>Phyllobacterium</taxon>
    </lineage>
</organism>
<gene>
    <name evidence="2" type="ORF">DUT91_24125</name>
</gene>
<sequence>MSENDETYFWGRLPHWTYYSKRISKIHDREVNPRRFMYRIFEGNGGIVAVKEGKEVVLRNQEGARYQLKATLYENEHRITNLTFQKWNNKGGPHREIAFTLYGREIDEMLTFLRAAETMIFVDEQGGKIPDRAQVQSTFDRRQIAKVLMEDPAMLTAVLEADIQAQDIFGLARRRRELGHFRRMLDDIDFRSAEAQKHGGAEMAWQAFFERNMWIFGYGLSYMAMSGLDGKALRNKVAGYNIAGRGKEVDGLMKTVAAINSLCFVEIKTSETSLVRAYRPGVFSPTTELAGAVSQIQVTVQRALEDLTEEFRPTHLETGAPTGETLFQFQPRSFLVVGNLGEFQTSNGTNKDMFRSFELFRRSLKWPEIMTFDELYARAKFIVDDEETPSSQHE</sequence>
<dbReference type="InterPro" id="IPR025359">
    <property type="entry name" value="SduA_C"/>
</dbReference>
<proteinExistence type="predicted"/>
<keyword evidence="3" id="KW-1185">Reference proteome</keyword>
<protein>
    <submittedName>
        <fullName evidence="2">DUF4263 domain-containing protein</fullName>
    </submittedName>
</protein>
<feature type="domain" description="Shedu protein SduA C-terminal" evidence="1">
    <location>
        <begin position="202"/>
        <end position="376"/>
    </location>
</feature>
<dbReference type="AlphaFoldDB" id="A0A368JZ15"/>
<accession>A0A368JZ15</accession>
<reference evidence="2 3" key="1">
    <citation type="submission" date="2018-07" db="EMBL/GenBank/DDBJ databases">
        <title>The draft genome of Phyllobacterium salinisoli.</title>
        <authorList>
            <person name="Liu L."/>
            <person name="Li L."/>
            <person name="Zhang X."/>
            <person name="Liang L."/>
        </authorList>
    </citation>
    <scope>NUCLEOTIDE SEQUENCE [LARGE SCALE GENOMIC DNA]</scope>
    <source>
        <strain evidence="2 3">LLAN61</strain>
    </source>
</reference>
<evidence type="ECO:0000313" key="3">
    <source>
        <dbReference type="Proteomes" id="UP000253420"/>
    </source>
</evidence>
<comment type="caution">
    <text evidence="2">The sequence shown here is derived from an EMBL/GenBank/DDBJ whole genome shotgun (WGS) entry which is preliminary data.</text>
</comment>
<dbReference type="Proteomes" id="UP000253420">
    <property type="component" value="Unassembled WGS sequence"/>
</dbReference>
<name>A0A368JZ15_9HYPH</name>
<evidence type="ECO:0000259" key="1">
    <source>
        <dbReference type="Pfam" id="PF14082"/>
    </source>
</evidence>
<dbReference type="EMBL" id="QOZG01000039">
    <property type="protein sequence ID" value="RCS21433.1"/>
    <property type="molecule type" value="Genomic_DNA"/>
</dbReference>
<evidence type="ECO:0000313" key="2">
    <source>
        <dbReference type="EMBL" id="RCS21433.1"/>
    </source>
</evidence>